<accession>A0A414FX66</accession>
<dbReference type="SMART" id="SM00448">
    <property type="entry name" value="REC"/>
    <property type="match status" value="1"/>
</dbReference>
<dbReference type="GO" id="GO:0005829">
    <property type="term" value="C:cytosol"/>
    <property type="evidence" value="ECO:0007669"/>
    <property type="project" value="TreeGrafter"/>
</dbReference>
<dbReference type="CDD" id="cd00383">
    <property type="entry name" value="trans_reg_C"/>
    <property type="match status" value="1"/>
</dbReference>
<dbReference type="InterPro" id="IPR016032">
    <property type="entry name" value="Sig_transdc_resp-reg_C-effctor"/>
</dbReference>
<dbReference type="EMBL" id="CABWIC010000030">
    <property type="protein sequence ID" value="VWM01417.1"/>
    <property type="molecule type" value="Genomic_DNA"/>
</dbReference>
<feature type="modified residue" description="4-aspartylphosphate" evidence="6">
    <location>
        <position position="50"/>
    </location>
</feature>
<evidence type="ECO:0000256" key="2">
    <source>
        <dbReference type="ARBA" id="ARBA00023012"/>
    </source>
</evidence>
<dbReference type="GeneID" id="77466277"/>
<dbReference type="GO" id="GO:0000156">
    <property type="term" value="F:phosphorelay response regulator activity"/>
    <property type="evidence" value="ECO:0007669"/>
    <property type="project" value="TreeGrafter"/>
</dbReference>
<dbReference type="InterPro" id="IPR039420">
    <property type="entry name" value="WalR-like"/>
</dbReference>
<dbReference type="InterPro" id="IPR011006">
    <property type="entry name" value="CheY-like_superfamily"/>
</dbReference>
<protein>
    <submittedName>
        <fullName evidence="11">Alkaline phosphatase synthesis transcriptional regulatory protein SphR</fullName>
    </submittedName>
    <submittedName>
        <fullName evidence="10">DNA-binding response regulator</fullName>
    </submittedName>
</protein>
<keyword evidence="5" id="KW-0804">Transcription</keyword>
<evidence type="ECO:0000256" key="7">
    <source>
        <dbReference type="PROSITE-ProRule" id="PRU01091"/>
    </source>
</evidence>
<dbReference type="Gene3D" id="3.40.50.2300">
    <property type="match status" value="1"/>
</dbReference>
<keyword evidence="3" id="KW-0805">Transcription regulation</keyword>
<dbReference type="AlphaFoldDB" id="A0A414FX66"/>
<evidence type="ECO:0000256" key="6">
    <source>
        <dbReference type="PROSITE-ProRule" id="PRU00169"/>
    </source>
</evidence>
<dbReference type="FunFam" id="1.10.10.10:FF:000018">
    <property type="entry name" value="DNA-binding response regulator ResD"/>
    <property type="match status" value="1"/>
</dbReference>
<dbReference type="Gene3D" id="6.10.250.690">
    <property type="match status" value="1"/>
</dbReference>
<feature type="domain" description="Response regulatory" evidence="8">
    <location>
        <begin position="1"/>
        <end position="117"/>
    </location>
</feature>
<name>A0A414FX66_9ACTN</name>
<dbReference type="RefSeq" id="WP_118271855.1">
    <property type="nucleotide sequence ID" value="NZ_CABWIC010000030.1"/>
</dbReference>
<dbReference type="EMBL" id="QSJI01000003">
    <property type="protein sequence ID" value="RHD55995.1"/>
    <property type="molecule type" value="Genomic_DNA"/>
</dbReference>
<evidence type="ECO:0000313" key="10">
    <source>
        <dbReference type="EMBL" id="RHD55995.1"/>
    </source>
</evidence>
<feature type="domain" description="OmpR/PhoB-type" evidence="9">
    <location>
        <begin position="128"/>
        <end position="224"/>
    </location>
</feature>
<proteinExistence type="predicted"/>
<dbReference type="PANTHER" id="PTHR48111:SF1">
    <property type="entry name" value="TWO-COMPONENT RESPONSE REGULATOR ORR33"/>
    <property type="match status" value="1"/>
</dbReference>
<evidence type="ECO:0000256" key="1">
    <source>
        <dbReference type="ARBA" id="ARBA00022553"/>
    </source>
</evidence>
<dbReference type="PANTHER" id="PTHR48111">
    <property type="entry name" value="REGULATOR OF RPOS"/>
    <property type="match status" value="1"/>
</dbReference>
<dbReference type="SUPFAM" id="SSF46894">
    <property type="entry name" value="C-terminal effector domain of the bipartite response regulators"/>
    <property type="match status" value="1"/>
</dbReference>
<dbReference type="OrthoDB" id="9775518at2"/>
<organism evidence="10 12">
    <name type="scientific">Collinsella intestinalis</name>
    <dbReference type="NCBI Taxonomy" id="147207"/>
    <lineage>
        <taxon>Bacteria</taxon>
        <taxon>Bacillati</taxon>
        <taxon>Actinomycetota</taxon>
        <taxon>Coriobacteriia</taxon>
        <taxon>Coriobacteriales</taxon>
        <taxon>Coriobacteriaceae</taxon>
        <taxon>Collinsella</taxon>
    </lineage>
</organism>
<keyword evidence="1 6" id="KW-0597">Phosphoprotein</keyword>
<dbReference type="InterPro" id="IPR001867">
    <property type="entry name" value="OmpR/PhoB-type_DNA-bd"/>
</dbReference>
<dbReference type="InterPro" id="IPR036388">
    <property type="entry name" value="WH-like_DNA-bd_sf"/>
</dbReference>
<keyword evidence="4 7" id="KW-0238">DNA-binding</keyword>
<sequence>MIYYVEDDDNIRGLTLYALRQQGIEAEGFSCDSEFKAAVARRVPDAVLLDIMLPDTDGLEIMRRLRADQATATVPIMMLTAKDSELDKVVALDGGADDYLAKPFSLMELTSRCRALLRRGGMMSRPAPEMLSVGGIELSPSHREVRVDGHELKLTLREFDLLEYLMRKPGVVFTRESLLQSVWGWDFDGGSRTVDVHVQTLRQKLGSHADRIETVRGVGYRLVDRAAADEAVADSAE</sequence>
<dbReference type="GO" id="GO:0006355">
    <property type="term" value="P:regulation of DNA-templated transcription"/>
    <property type="evidence" value="ECO:0007669"/>
    <property type="project" value="InterPro"/>
</dbReference>
<reference evidence="10 12" key="1">
    <citation type="submission" date="2018-08" db="EMBL/GenBank/DDBJ databases">
        <title>A genome reference for cultivated species of the human gut microbiota.</title>
        <authorList>
            <person name="Zou Y."/>
            <person name="Xue W."/>
            <person name="Luo G."/>
        </authorList>
    </citation>
    <scope>NUCLEOTIDE SEQUENCE [LARGE SCALE GENOMIC DNA]</scope>
    <source>
        <strain evidence="10 12">AM30-5LB</strain>
    </source>
</reference>
<dbReference type="PROSITE" id="PS51755">
    <property type="entry name" value="OMPR_PHOB"/>
    <property type="match status" value="1"/>
</dbReference>
<dbReference type="InterPro" id="IPR001789">
    <property type="entry name" value="Sig_transdc_resp-reg_receiver"/>
</dbReference>
<evidence type="ECO:0000259" key="9">
    <source>
        <dbReference type="PROSITE" id="PS51755"/>
    </source>
</evidence>
<dbReference type="SUPFAM" id="SSF52172">
    <property type="entry name" value="CheY-like"/>
    <property type="match status" value="1"/>
</dbReference>
<dbReference type="Proteomes" id="UP000286050">
    <property type="component" value="Unassembled WGS sequence"/>
</dbReference>
<dbReference type="Pfam" id="PF00072">
    <property type="entry name" value="Response_reg"/>
    <property type="match status" value="1"/>
</dbReference>
<evidence type="ECO:0000313" key="11">
    <source>
        <dbReference type="EMBL" id="VWM01417.1"/>
    </source>
</evidence>
<evidence type="ECO:0000313" key="12">
    <source>
        <dbReference type="Proteomes" id="UP000286050"/>
    </source>
</evidence>
<dbReference type="Proteomes" id="UP000405524">
    <property type="component" value="Unassembled WGS sequence"/>
</dbReference>
<keyword evidence="2" id="KW-0902">Two-component regulatory system</keyword>
<evidence type="ECO:0000256" key="3">
    <source>
        <dbReference type="ARBA" id="ARBA00023015"/>
    </source>
</evidence>
<dbReference type="GO" id="GO:0000976">
    <property type="term" value="F:transcription cis-regulatory region binding"/>
    <property type="evidence" value="ECO:0007669"/>
    <property type="project" value="TreeGrafter"/>
</dbReference>
<dbReference type="PROSITE" id="PS50110">
    <property type="entry name" value="RESPONSE_REGULATORY"/>
    <property type="match status" value="1"/>
</dbReference>
<gene>
    <name evidence="11" type="primary">sphR</name>
    <name evidence="10" type="ORF">DW787_04745</name>
    <name evidence="11" type="ORF">JKKLCJKK_01283</name>
</gene>
<feature type="DNA-binding region" description="OmpR/PhoB-type" evidence="7">
    <location>
        <begin position="128"/>
        <end position="224"/>
    </location>
</feature>
<evidence type="ECO:0000256" key="5">
    <source>
        <dbReference type="ARBA" id="ARBA00023163"/>
    </source>
</evidence>
<dbReference type="Gene3D" id="1.10.10.10">
    <property type="entry name" value="Winged helix-like DNA-binding domain superfamily/Winged helix DNA-binding domain"/>
    <property type="match status" value="1"/>
</dbReference>
<reference evidence="11 13" key="2">
    <citation type="submission" date="2019-10" db="EMBL/GenBank/DDBJ databases">
        <authorList>
            <person name="Wolf R A."/>
        </authorList>
    </citation>
    <scope>NUCLEOTIDE SEQUENCE [LARGE SCALE GENOMIC DNA]</scope>
    <source>
        <strain evidence="11">Collinsella_intestinalis_DSM_13632</strain>
    </source>
</reference>
<dbReference type="SMART" id="SM00862">
    <property type="entry name" value="Trans_reg_C"/>
    <property type="match status" value="1"/>
</dbReference>
<dbReference type="GO" id="GO:0032993">
    <property type="term" value="C:protein-DNA complex"/>
    <property type="evidence" value="ECO:0007669"/>
    <property type="project" value="TreeGrafter"/>
</dbReference>
<dbReference type="Pfam" id="PF00486">
    <property type="entry name" value="Trans_reg_C"/>
    <property type="match status" value="1"/>
</dbReference>
<evidence type="ECO:0000256" key="4">
    <source>
        <dbReference type="ARBA" id="ARBA00023125"/>
    </source>
</evidence>
<evidence type="ECO:0000259" key="8">
    <source>
        <dbReference type="PROSITE" id="PS50110"/>
    </source>
</evidence>
<evidence type="ECO:0000313" key="13">
    <source>
        <dbReference type="Proteomes" id="UP000405524"/>
    </source>
</evidence>